<accession>A0A6P1W4B8</accession>
<keyword evidence="1" id="KW-0812">Transmembrane</keyword>
<dbReference type="InterPro" id="IPR050250">
    <property type="entry name" value="Macrolide_Exporter_MacB"/>
</dbReference>
<keyword evidence="1" id="KW-0472">Membrane</keyword>
<dbReference type="EMBL" id="CP045997">
    <property type="protein sequence ID" value="QHW00264.1"/>
    <property type="molecule type" value="Genomic_DNA"/>
</dbReference>
<keyword evidence="4" id="KW-1185">Reference proteome</keyword>
<dbReference type="PANTHER" id="PTHR30572:SF18">
    <property type="entry name" value="ABC-TYPE MACROLIDE FAMILY EXPORT SYSTEM PERMEASE COMPONENT 2"/>
    <property type="match status" value="1"/>
</dbReference>
<dbReference type="KEGG" id="senf:GJR95_36895"/>
<dbReference type="Pfam" id="PF12704">
    <property type="entry name" value="MacB_PCD"/>
    <property type="match status" value="1"/>
</dbReference>
<dbReference type="GO" id="GO:0022857">
    <property type="term" value="F:transmembrane transporter activity"/>
    <property type="evidence" value="ECO:0007669"/>
    <property type="project" value="TreeGrafter"/>
</dbReference>
<dbReference type="RefSeq" id="WP_162390654.1">
    <property type="nucleotide sequence ID" value="NZ_CP045997.1"/>
</dbReference>
<evidence type="ECO:0000313" key="3">
    <source>
        <dbReference type="EMBL" id="QHW00264.1"/>
    </source>
</evidence>
<dbReference type="GO" id="GO:0005886">
    <property type="term" value="C:plasma membrane"/>
    <property type="evidence" value="ECO:0007669"/>
    <property type="project" value="TreeGrafter"/>
</dbReference>
<evidence type="ECO:0000256" key="1">
    <source>
        <dbReference type="SAM" id="Phobius"/>
    </source>
</evidence>
<feature type="transmembrane region" description="Helical" evidence="1">
    <location>
        <begin position="21"/>
        <end position="42"/>
    </location>
</feature>
<evidence type="ECO:0000313" key="4">
    <source>
        <dbReference type="Proteomes" id="UP000464577"/>
    </source>
</evidence>
<sequence>MLGNYLTVAIRNILKYKVFSLINVLGLALALSVGLLIVLMLADQKEYDQFNQQKERIYRLLSDDANSPFPNATSPIPLAAELKNHYPIVEQATRLVRGVGGDAIYNRKTAEIRGFFSDPSFFEVFSFDLTKGDKRTALHEPNSMIITDKVAQTLFGSQNPIGKTVRYFDRGLHYLGGNRKEVAPTEWGHYTITGVIASQNYN</sequence>
<keyword evidence="1" id="KW-1133">Transmembrane helix</keyword>
<reference evidence="3 4" key="1">
    <citation type="submission" date="2019-11" db="EMBL/GenBank/DDBJ databases">
        <title>Spirosoma endbachense sp. nov., isolated from a natural salt meadow.</title>
        <authorList>
            <person name="Rojas J."/>
            <person name="Ambika Manirajan B."/>
            <person name="Ratering S."/>
            <person name="Suarez C."/>
            <person name="Geissler-Plaum R."/>
            <person name="Schnell S."/>
        </authorList>
    </citation>
    <scope>NUCLEOTIDE SEQUENCE [LARGE SCALE GENOMIC DNA]</scope>
    <source>
        <strain evidence="3 4">I-24</strain>
    </source>
</reference>
<evidence type="ECO:0000259" key="2">
    <source>
        <dbReference type="Pfam" id="PF12704"/>
    </source>
</evidence>
<gene>
    <name evidence="3" type="ORF">GJR95_36895</name>
</gene>
<feature type="domain" description="MacB-like periplasmic core" evidence="2">
    <location>
        <begin position="20"/>
        <end position="198"/>
    </location>
</feature>
<protein>
    <recommendedName>
        <fullName evidence="2">MacB-like periplasmic core domain-containing protein</fullName>
    </recommendedName>
</protein>
<dbReference type="AlphaFoldDB" id="A0A6P1W4B8"/>
<dbReference type="Proteomes" id="UP000464577">
    <property type="component" value="Chromosome"/>
</dbReference>
<name>A0A6P1W4B8_9BACT</name>
<dbReference type="PANTHER" id="PTHR30572">
    <property type="entry name" value="MEMBRANE COMPONENT OF TRANSPORTER-RELATED"/>
    <property type="match status" value="1"/>
</dbReference>
<organism evidence="3 4">
    <name type="scientific">Spirosoma endbachense</name>
    <dbReference type="NCBI Taxonomy" id="2666025"/>
    <lineage>
        <taxon>Bacteria</taxon>
        <taxon>Pseudomonadati</taxon>
        <taxon>Bacteroidota</taxon>
        <taxon>Cytophagia</taxon>
        <taxon>Cytophagales</taxon>
        <taxon>Cytophagaceae</taxon>
        <taxon>Spirosoma</taxon>
    </lineage>
</organism>
<dbReference type="InterPro" id="IPR025857">
    <property type="entry name" value="MacB_PCD"/>
</dbReference>
<proteinExistence type="predicted"/>